<evidence type="ECO:0000313" key="7">
    <source>
        <dbReference type="EMBL" id="KMM64185.1"/>
    </source>
</evidence>
<evidence type="ECO:0000256" key="2">
    <source>
        <dbReference type="ARBA" id="ARBA00009349"/>
    </source>
</evidence>
<feature type="compositionally biased region" description="Polar residues" evidence="3">
    <location>
        <begin position="12"/>
        <end position="22"/>
    </location>
</feature>
<name>A0A0J6F4J6_COCPO</name>
<dbReference type="Gene3D" id="3.40.50.10860">
    <property type="entry name" value="Leucine Dehydrogenase, chain A, domain 1"/>
    <property type="match status" value="1"/>
</dbReference>
<dbReference type="CDD" id="cd01065">
    <property type="entry name" value="NAD_bind_Shikimate_DH"/>
    <property type="match status" value="1"/>
</dbReference>
<dbReference type="InterPro" id="IPR001381">
    <property type="entry name" value="DHquinase_I"/>
</dbReference>
<dbReference type="CDD" id="cd00502">
    <property type="entry name" value="DHQase_I"/>
    <property type="match status" value="1"/>
</dbReference>
<dbReference type="SUPFAM" id="SSF51735">
    <property type="entry name" value="NAD(P)-binding Rossmann-fold domains"/>
    <property type="match status" value="1"/>
</dbReference>
<dbReference type="GO" id="GO:0004764">
    <property type="term" value="F:shikimate 3-dehydrogenase (NADP+) activity"/>
    <property type="evidence" value="ECO:0007669"/>
    <property type="project" value="InterPro"/>
</dbReference>
<dbReference type="InterPro" id="IPR031322">
    <property type="entry name" value="Shikimate/glucono_kinase"/>
</dbReference>
<dbReference type="EMBL" id="DS268109">
    <property type="protein sequence ID" value="KMM64185.1"/>
    <property type="molecule type" value="Genomic_DNA"/>
</dbReference>
<reference evidence="8" key="2">
    <citation type="journal article" date="2009" name="Genome Res.">
        <title>Comparative genomic analyses of the human fungal pathogens Coccidioides and their relatives.</title>
        <authorList>
            <person name="Sharpton T.J."/>
            <person name="Stajich J.E."/>
            <person name="Rounsley S.D."/>
            <person name="Gardner M.J."/>
            <person name="Wortman J.R."/>
            <person name="Jordar V.S."/>
            <person name="Maiti R."/>
            <person name="Kodira C.D."/>
            <person name="Neafsey D.E."/>
            <person name="Zeng Q."/>
            <person name="Hung C.-Y."/>
            <person name="McMahan C."/>
            <person name="Muszewska A."/>
            <person name="Grynberg M."/>
            <person name="Mandel M.A."/>
            <person name="Kellner E.M."/>
            <person name="Barker B.M."/>
            <person name="Galgiani J.N."/>
            <person name="Orbach M.J."/>
            <person name="Kirkland T.N."/>
            <person name="Cole G.T."/>
            <person name="Henn M.R."/>
            <person name="Birren B.W."/>
            <person name="Taylor J.W."/>
        </authorList>
    </citation>
    <scope>NUCLEOTIDE SEQUENCE [LARGE SCALE GENOMIC DNA]</scope>
    <source>
        <strain evidence="8">RMSCC 3488</strain>
    </source>
</reference>
<sequence length="841" mass="93763">MDPMSGKPAPSSLENGHGTSSTSAVHDLLTMLSPEDQGSRNFRPNASLVLVGIRGSGKRSLGFIAATALNWRFITEDHYFKEIIGCSRSEFLQKAGRREFHRKDVEVLKLMLDNHRTKCVIECGLGSLTQSFQQYLQQYARTNPVVYLLRDMDQIQRLLNLEDSAVQLLQSTDPSHRNGSNLEFYNLEDHSSDSHGQDDASDRRCASYSFKLKEVKEDFTHFVRFVTGVGIALSGFDSEPFSLLEDKIESSLHTHAIFVRLSNLLDGLVDLCELDSGGEAVEFCVDVWPSDAARVMSKYVSMLRRSVGVPIIFSVDIRALQISKRSLPLPFEEIYFKTLSHGLRLGVEYLSLDLTQSDIADNPATSQLLQFKGRTKIIGHFFLDYSHGLPWETEDCMRLYKKAELLGCDVVRILQVAKHRLDNDAVCALRAKVRSLPGNHPPLIAYNVGILGRTSQVFNQILTSVTHSAIKKKRDVDGYDPLITSRDAVRALFQSFVPDPLQFYVIGTNVTYSLSPAMHNAAFHEYGMAHTYRIPERTSLAELDRLAMDPNFGGASILQPWRVKVFELVAAKSRHAEAIGAVNTVMPLRADATGYIYPLKEQASLRNRAGRVAGWYGDNTDWISVFVCLRRSLSPRNAISSKSTGLVIGAGGLARAAIYAMLNLGCRSIFIYNRTVENAETVARHFNSWASSSSESGQVVRVLPSSKTLWPSGFAFPCMIVSCVPANTVGGDSPTALELSEQWLGSPTGGVVLEMAYNPINTDLLKKMRRYLNEAKKPWVLVDGLEVVAEQGIAQFELLTGRRAPRRLMRREVLRNYVGEEGRYDEKTINARLRGISRVGY</sequence>
<proteinExistence type="inferred from homology"/>
<dbReference type="InterPro" id="IPR013708">
    <property type="entry name" value="Shikimate_DH-bd_N"/>
</dbReference>
<dbReference type="PRINTS" id="PR01100">
    <property type="entry name" value="SHIKIMTKNASE"/>
</dbReference>
<dbReference type="SUPFAM" id="SSF53223">
    <property type="entry name" value="Aminoacid dehydrogenase-like, N-terminal domain"/>
    <property type="match status" value="1"/>
</dbReference>
<dbReference type="Pfam" id="PF08501">
    <property type="entry name" value="Shikimate_dh_N"/>
    <property type="match status" value="1"/>
</dbReference>
<dbReference type="SUPFAM" id="SSF52540">
    <property type="entry name" value="P-loop containing nucleoside triphosphate hydrolases"/>
    <property type="match status" value="1"/>
</dbReference>
<dbReference type="Gene3D" id="3.40.50.300">
    <property type="entry name" value="P-loop containing nucleotide triphosphate hydrolases"/>
    <property type="match status" value="1"/>
</dbReference>
<dbReference type="InterPro" id="IPR041121">
    <property type="entry name" value="SDH_C"/>
</dbReference>
<evidence type="ECO:0000259" key="4">
    <source>
        <dbReference type="Pfam" id="PF01488"/>
    </source>
</evidence>
<dbReference type="GO" id="GO:0003866">
    <property type="term" value="F:3-phosphoshikimate 1-carboxyvinyltransferase activity"/>
    <property type="evidence" value="ECO:0007669"/>
    <property type="project" value="TreeGrafter"/>
</dbReference>
<dbReference type="Proteomes" id="UP000054567">
    <property type="component" value="Unassembled WGS sequence"/>
</dbReference>
<dbReference type="InterPro" id="IPR046346">
    <property type="entry name" value="Aminoacid_DH-like_N_sf"/>
</dbReference>
<evidence type="ECO:0000313" key="8">
    <source>
        <dbReference type="Proteomes" id="UP000054567"/>
    </source>
</evidence>
<dbReference type="Pfam" id="PF01202">
    <property type="entry name" value="SKI"/>
    <property type="match status" value="1"/>
</dbReference>
<evidence type="ECO:0000256" key="1">
    <source>
        <dbReference type="ARBA" id="ARBA00006477"/>
    </source>
</evidence>
<dbReference type="Pfam" id="PF01487">
    <property type="entry name" value="DHquinase_I"/>
    <property type="match status" value="1"/>
</dbReference>
<dbReference type="SUPFAM" id="SSF51569">
    <property type="entry name" value="Aldolase"/>
    <property type="match status" value="1"/>
</dbReference>
<dbReference type="Pfam" id="PF01488">
    <property type="entry name" value="Shikimate_DH"/>
    <property type="match status" value="1"/>
</dbReference>
<gene>
    <name evidence="7" type="ORF">CPAG_00537</name>
</gene>
<feature type="domain" description="SDH C-terminal" evidence="6">
    <location>
        <begin position="784"/>
        <end position="814"/>
    </location>
</feature>
<dbReference type="FunFam" id="3.40.50.720:FF:000386">
    <property type="entry name" value="Quinate repressor protein"/>
    <property type="match status" value="1"/>
</dbReference>
<feature type="domain" description="Shikimate dehydrogenase substrate binding N-terminal" evidence="5">
    <location>
        <begin position="505"/>
        <end position="585"/>
    </location>
</feature>
<dbReference type="PANTHER" id="PTHR21090">
    <property type="entry name" value="AROM/DEHYDROQUINATE SYNTHASE"/>
    <property type="match status" value="1"/>
</dbReference>
<reference evidence="8" key="3">
    <citation type="journal article" date="2010" name="Genome Res.">
        <title>Population genomic sequencing of Coccidioides fungi reveals recent hybridization and transposon control.</title>
        <authorList>
            <person name="Neafsey D.E."/>
            <person name="Barker B.M."/>
            <person name="Sharpton T.J."/>
            <person name="Stajich J.E."/>
            <person name="Park D.J."/>
            <person name="Whiston E."/>
            <person name="Hung C.-Y."/>
            <person name="McMahan C."/>
            <person name="White J."/>
            <person name="Sykes S."/>
            <person name="Heiman D."/>
            <person name="Young S."/>
            <person name="Zeng Q."/>
            <person name="Abouelleil A."/>
            <person name="Aftuck L."/>
            <person name="Bessette D."/>
            <person name="Brown A."/>
            <person name="FitzGerald M."/>
            <person name="Lui A."/>
            <person name="Macdonald J.P."/>
            <person name="Priest M."/>
            <person name="Orbach M.J."/>
            <person name="Galgiani J.N."/>
            <person name="Kirkland T.N."/>
            <person name="Cole G.T."/>
            <person name="Birren B.W."/>
            <person name="Henn M.R."/>
            <person name="Taylor J.W."/>
            <person name="Rounsley S.D."/>
        </authorList>
    </citation>
    <scope>NUCLEOTIDE SEQUENCE [LARGE SCALE GENOMIC DNA]</scope>
    <source>
        <strain evidence="8">RMSCC 3488</strain>
    </source>
</reference>
<evidence type="ECO:0000259" key="5">
    <source>
        <dbReference type="Pfam" id="PF08501"/>
    </source>
</evidence>
<feature type="region of interest" description="Disordered" evidence="3">
    <location>
        <begin position="1"/>
        <end position="22"/>
    </location>
</feature>
<dbReference type="InterPro" id="IPR036291">
    <property type="entry name" value="NAD(P)-bd_dom_sf"/>
</dbReference>
<dbReference type="PANTHER" id="PTHR21090:SF17">
    <property type="entry name" value="QUINATE REPRESSOR PROTEIN"/>
    <property type="match status" value="1"/>
</dbReference>
<dbReference type="GO" id="GO:0009423">
    <property type="term" value="P:chorismate biosynthetic process"/>
    <property type="evidence" value="ECO:0007669"/>
    <property type="project" value="TreeGrafter"/>
</dbReference>
<dbReference type="VEuPathDB" id="FungiDB:CPAG_00537"/>
<comment type="similarity">
    <text evidence="1">In the 2nd section; belongs to the type-I 3-dehydroquinase family.</text>
</comment>
<feature type="domain" description="Quinate/shikimate 5-dehydrogenase/glutamyl-tRNA reductase" evidence="4">
    <location>
        <begin position="642"/>
        <end position="688"/>
    </location>
</feature>
<accession>A0A0J6F4J6</accession>
<dbReference type="InterPro" id="IPR013785">
    <property type="entry name" value="Aldolase_TIM"/>
</dbReference>
<evidence type="ECO:0000256" key="3">
    <source>
        <dbReference type="SAM" id="MobiDB-lite"/>
    </source>
</evidence>
<organism evidence="7 8">
    <name type="scientific">Coccidioides posadasii RMSCC 3488</name>
    <dbReference type="NCBI Taxonomy" id="454284"/>
    <lineage>
        <taxon>Eukaryota</taxon>
        <taxon>Fungi</taxon>
        <taxon>Dikarya</taxon>
        <taxon>Ascomycota</taxon>
        <taxon>Pezizomycotina</taxon>
        <taxon>Eurotiomycetes</taxon>
        <taxon>Eurotiomycetidae</taxon>
        <taxon>Onygenales</taxon>
        <taxon>Onygenaceae</taxon>
        <taxon>Coccidioides</taxon>
    </lineage>
</organism>
<dbReference type="AlphaFoldDB" id="A0A0J6F4J6"/>
<dbReference type="OrthoDB" id="4415835at2759"/>
<reference evidence="7 8" key="1">
    <citation type="submission" date="2007-06" db="EMBL/GenBank/DDBJ databases">
        <title>The Genome Sequence of Coccidioides posadasii RMSCC_3488.</title>
        <authorList>
            <consortium name="Coccidioides Genome Resources Consortium"/>
            <consortium name="The Broad Institute Genome Sequencing Platform"/>
            <person name="Henn M.R."/>
            <person name="Sykes S."/>
            <person name="Young S."/>
            <person name="Jaffe D."/>
            <person name="Berlin A."/>
            <person name="Alvarez P."/>
            <person name="Butler J."/>
            <person name="Gnerre S."/>
            <person name="Grabherr M."/>
            <person name="Mauceli E."/>
            <person name="Brockman W."/>
            <person name="Kodira C."/>
            <person name="Alvarado L."/>
            <person name="Zeng Q."/>
            <person name="Crawford M."/>
            <person name="Antoine C."/>
            <person name="Devon K."/>
            <person name="Galgiani J."/>
            <person name="Orsborn K."/>
            <person name="Lewis M.L."/>
            <person name="Nusbaum C."/>
            <person name="Galagan J."/>
            <person name="Birren B."/>
        </authorList>
    </citation>
    <scope>NUCLEOTIDE SEQUENCE [LARGE SCALE GENOMIC DNA]</scope>
    <source>
        <strain evidence="7 8">RMSCC 3488</strain>
    </source>
</reference>
<protein>
    <submittedName>
        <fullName evidence="7">Quinate repressor</fullName>
    </submittedName>
</protein>
<comment type="similarity">
    <text evidence="2">In the N-terminal section; belongs to the shikimate kinase family.</text>
</comment>
<dbReference type="InterPro" id="IPR006151">
    <property type="entry name" value="Shikm_DH/Glu-tRNA_Rdtase"/>
</dbReference>
<dbReference type="GO" id="GO:0003855">
    <property type="term" value="F:3-dehydroquinate dehydratase activity"/>
    <property type="evidence" value="ECO:0007669"/>
    <property type="project" value="InterPro"/>
</dbReference>
<dbReference type="Pfam" id="PF18317">
    <property type="entry name" value="SDH_C"/>
    <property type="match status" value="1"/>
</dbReference>
<dbReference type="Gene3D" id="3.20.20.70">
    <property type="entry name" value="Aldolase class I"/>
    <property type="match status" value="1"/>
</dbReference>
<dbReference type="Gene3D" id="3.40.50.720">
    <property type="entry name" value="NAD(P)-binding Rossmann-like Domain"/>
    <property type="match status" value="1"/>
</dbReference>
<evidence type="ECO:0000259" key="6">
    <source>
        <dbReference type="Pfam" id="PF18317"/>
    </source>
</evidence>
<dbReference type="InterPro" id="IPR027417">
    <property type="entry name" value="P-loop_NTPase"/>
</dbReference>